<dbReference type="FunCoup" id="Q0F1S7">
    <property type="interactions" value="4"/>
</dbReference>
<dbReference type="STRING" id="314344.AL013_10600"/>
<evidence type="ECO:0000313" key="1">
    <source>
        <dbReference type="EMBL" id="EAU55823.1"/>
    </source>
</evidence>
<reference evidence="1 2" key="1">
    <citation type="submission" date="2006-09" db="EMBL/GenBank/DDBJ databases">
        <authorList>
            <person name="Emerson D."/>
            <person name="Ferriera S."/>
            <person name="Johnson J."/>
            <person name="Kravitz S."/>
            <person name="Halpern A."/>
            <person name="Remington K."/>
            <person name="Beeson K."/>
            <person name="Tran B."/>
            <person name="Rogers Y.-H."/>
            <person name="Friedman R."/>
            <person name="Venter J.C."/>
        </authorList>
    </citation>
    <scope>NUCLEOTIDE SEQUENCE [LARGE SCALE GENOMIC DNA]</scope>
    <source>
        <strain evidence="1 2">PV-1</strain>
    </source>
</reference>
<proteinExistence type="predicted"/>
<dbReference type="Proteomes" id="UP000005297">
    <property type="component" value="Unassembled WGS sequence"/>
</dbReference>
<keyword evidence="2" id="KW-1185">Reference proteome</keyword>
<protein>
    <submittedName>
        <fullName evidence="1">Tail protein, putative</fullName>
    </submittedName>
</protein>
<dbReference type="RefSeq" id="WP_009850842.1">
    <property type="nucleotide sequence ID" value="NZ_DS022295.1"/>
</dbReference>
<dbReference type="InParanoid" id="Q0F1S7"/>
<evidence type="ECO:0000313" key="2">
    <source>
        <dbReference type="Proteomes" id="UP000005297"/>
    </source>
</evidence>
<comment type="caution">
    <text evidence="1">The sequence shown here is derived from an EMBL/GenBank/DDBJ whole genome shotgun (WGS) entry which is preliminary data.</text>
</comment>
<dbReference type="eggNOG" id="COG3778">
    <property type="taxonomic scope" value="Bacteria"/>
</dbReference>
<name>Q0F1S7_9PROT</name>
<dbReference type="AlphaFoldDB" id="Q0F1S7"/>
<dbReference type="HOGENOM" id="CLU_114463_0_0_0"/>
<sequence length="188" mass="20770">MTTGHAELLKRLLPPVAYDSQAPNISVELQADGKALDAAKGSADAILAEADPRTTYYLLPDWERELGLPDPCVGPLPTIAQRRDAVATKAHMKGGQSIPFFIGLAASLGYTITITEFKHHTVDSDMDTPLYSEEWRFAWQINASLQTIRDMTVDSGVDEPMRSWGNQILECAMGRFRPSHSTLLFSYT</sequence>
<dbReference type="Pfam" id="PF10076">
    <property type="entry name" value="Phage_Mu_Gp48"/>
    <property type="match status" value="1"/>
</dbReference>
<dbReference type="EMBL" id="AATS01000002">
    <property type="protein sequence ID" value="EAU55823.1"/>
    <property type="molecule type" value="Genomic_DNA"/>
</dbReference>
<accession>Q0F1S7</accession>
<dbReference type="OrthoDB" id="6592844at2"/>
<gene>
    <name evidence="1" type="ORF">SPV1_02707</name>
</gene>
<dbReference type="InterPro" id="IPR018755">
    <property type="entry name" value="Phage_Mu_Gp48"/>
</dbReference>
<organism evidence="1 2">
    <name type="scientific">Mariprofundus ferrooxydans PV-1</name>
    <dbReference type="NCBI Taxonomy" id="314345"/>
    <lineage>
        <taxon>Bacteria</taxon>
        <taxon>Pseudomonadati</taxon>
        <taxon>Pseudomonadota</taxon>
        <taxon>Candidatius Mariprofundia</taxon>
        <taxon>Mariprofundales</taxon>
        <taxon>Mariprofundaceae</taxon>
        <taxon>Mariprofundus</taxon>
    </lineage>
</organism>